<evidence type="ECO:0000256" key="4">
    <source>
        <dbReference type="ARBA" id="ARBA00023157"/>
    </source>
</evidence>
<dbReference type="GO" id="GO:0016209">
    <property type="term" value="F:antioxidant activity"/>
    <property type="evidence" value="ECO:0007669"/>
    <property type="project" value="InterPro"/>
</dbReference>
<comment type="caution">
    <text evidence="8">The sequence shown here is derived from an EMBL/GenBank/DDBJ whole genome shotgun (WGS) entry which is preliminary data.</text>
</comment>
<accession>A0A919PN20</accession>
<keyword evidence="2" id="KW-0201">Cytochrome c-type biogenesis</keyword>
<dbReference type="InterPro" id="IPR050553">
    <property type="entry name" value="Thioredoxin_ResA/DsbE_sf"/>
</dbReference>
<dbReference type="InterPro" id="IPR036249">
    <property type="entry name" value="Thioredoxin-like_sf"/>
</dbReference>
<dbReference type="Pfam" id="PF00578">
    <property type="entry name" value="AhpC-TSA"/>
    <property type="match status" value="1"/>
</dbReference>
<proteinExistence type="predicted"/>
<keyword evidence="6" id="KW-0732">Signal</keyword>
<keyword evidence="5" id="KW-0676">Redox-active center</keyword>
<dbReference type="SUPFAM" id="SSF52833">
    <property type="entry name" value="Thioredoxin-like"/>
    <property type="match status" value="1"/>
</dbReference>
<evidence type="ECO:0000313" key="8">
    <source>
        <dbReference type="EMBL" id="GIG46979.1"/>
    </source>
</evidence>
<keyword evidence="3" id="KW-0735">Signal-anchor</keyword>
<name>A0A919PN20_9ACTN</name>
<keyword evidence="9" id="KW-1185">Reference proteome</keyword>
<dbReference type="PANTHER" id="PTHR42852">
    <property type="entry name" value="THIOL:DISULFIDE INTERCHANGE PROTEIN DSBE"/>
    <property type="match status" value="1"/>
</dbReference>
<comment type="subcellular location">
    <subcellularLocation>
        <location evidence="1">Cell envelope</location>
    </subcellularLocation>
</comment>
<evidence type="ECO:0000256" key="3">
    <source>
        <dbReference type="ARBA" id="ARBA00022968"/>
    </source>
</evidence>
<dbReference type="CDD" id="cd02966">
    <property type="entry name" value="TlpA_like_family"/>
    <property type="match status" value="1"/>
</dbReference>
<evidence type="ECO:0000256" key="1">
    <source>
        <dbReference type="ARBA" id="ARBA00004196"/>
    </source>
</evidence>
<dbReference type="GO" id="GO:0017004">
    <property type="term" value="P:cytochrome complex assembly"/>
    <property type="evidence" value="ECO:0007669"/>
    <property type="project" value="UniProtKB-KW"/>
</dbReference>
<dbReference type="PROSITE" id="PS51352">
    <property type="entry name" value="THIOREDOXIN_2"/>
    <property type="match status" value="1"/>
</dbReference>
<dbReference type="InterPro" id="IPR017937">
    <property type="entry name" value="Thioredoxin_CS"/>
</dbReference>
<evidence type="ECO:0000256" key="6">
    <source>
        <dbReference type="SAM" id="SignalP"/>
    </source>
</evidence>
<feature type="domain" description="Thioredoxin" evidence="7">
    <location>
        <begin position="53"/>
        <end position="199"/>
    </location>
</feature>
<dbReference type="PROSITE" id="PS51257">
    <property type="entry name" value="PROKAR_LIPOPROTEIN"/>
    <property type="match status" value="1"/>
</dbReference>
<gene>
    <name evidence="8" type="ORF">Dsi01nite_050200</name>
</gene>
<dbReference type="GO" id="GO:0030313">
    <property type="term" value="C:cell envelope"/>
    <property type="evidence" value="ECO:0007669"/>
    <property type="project" value="UniProtKB-SubCell"/>
</dbReference>
<dbReference type="Gene3D" id="3.40.30.10">
    <property type="entry name" value="Glutaredoxin"/>
    <property type="match status" value="1"/>
</dbReference>
<sequence length="204" mass="21026">MRRVLAGLVAGALLALAGCTAESPKTDDGAAAPTGPPCLPAASAAASPGPAPSSAGKPLPAMAVRCFDGGRYVDVAQLGNAPTILNLWRSNCEPCRTELPAFQRFVTSAGSKVRVVGVIVMDSRPAAQSVIDDKQLTFPMLEDRDQQFSIALSQVVGRSVASALPATLFIAPGGRIVYTYQGIALDDEKIRALTAAHLGIEVAA</sequence>
<protein>
    <recommendedName>
        <fullName evidence="7">Thioredoxin domain-containing protein</fullName>
    </recommendedName>
</protein>
<keyword evidence="3" id="KW-0812">Transmembrane</keyword>
<dbReference type="PROSITE" id="PS00194">
    <property type="entry name" value="THIOREDOXIN_1"/>
    <property type="match status" value="1"/>
</dbReference>
<dbReference type="AlphaFoldDB" id="A0A919PN20"/>
<dbReference type="Proteomes" id="UP000660611">
    <property type="component" value="Unassembled WGS sequence"/>
</dbReference>
<organism evidence="8 9">
    <name type="scientific">Dactylosporangium siamense</name>
    <dbReference type="NCBI Taxonomy" id="685454"/>
    <lineage>
        <taxon>Bacteria</taxon>
        <taxon>Bacillati</taxon>
        <taxon>Actinomycetota</taxon>
        <taxon>Actinomycetes</taxon>
        <taxon>Micromonosporales</taxon>
        <taxon>Micromonosporaceae</taxon>
        <taxon>Dactylosporangium</taxon>
    </lineage>
</organism>
<dbReference type="InterPro" id="IPR013766">
    <property type="entry name" value="Thioredoxin_domain"/>
</dbReference>
<feature type="chain" id="PRO_5039695029" description="Thioredoxin domain-containing protein" evidence="6">
    <location>
        <begin position="18"/>
        <end position="204"/>
    </location>
</feature>
<dbReference type="EMBL" id="BONQ01000079">
    <property type="protein sequence ID" value="GIG46979.1"/>
    <property type="molecule type" value="Genomic_DNA"/>
</dbReference>
<evidence type="ECO:0000256" key="5">
    <source>
        <dbReference type="ARBA" id="ARBA00023284"/>
    </source>
</evidence>
<feature type="signal peptide" evidence="6">
    <location>
        <begin position="1"/>
        <end position="17"/>
    </location>
</feature>
<evidence type="ECO:0000259" key="7">
    <source>
        <dbReference type="PROSITE" id="PS51352"/>
    </source>
</evidence>
<evidence type="ECO:0000256" key="2">
    <source>
        <dbReference type="ARBA" id="ARBA00022748"/>
    </source>
</evidence>
<evidence type="ECO:0000313" key="9">
    <source>
        <dbReference type="Proteomes" id="UP000660611"/>
    </source>
</evidence>
<dbReference type="InterPro" id="IPR000866">
    <property type="entry name" value="AhpC/TSA"/>
</dbReference>
<reference evidence="8" key="1">
    <citation type="submission" date="2021-01" db="EMBL/GenBank/DDBJ databases">
        <title>Whole genome shotgun sequence of Dactylosporangium siamense NBRC 106093.</title>
        <authorList>
            <person name="Komaki H."/>
            <person name="Tamura T."/>
        </authorList>
    </citation>
    <scope>NUCLEOTIDE SEQUENCE</scope>
    <source>
        <strain evidence="8">NBRC 106093</strain>
    </source>
</reference>
<dbReference type="PANTHER" id="PTHR42852:SF6">
    <property type="entry name" value="THIOL:DISULFIDE INTERCHANGE PROTEIN DSBE"/>
    <property type="match status" value="1"/>
</dbReference>
<dbReference type="GO" id="GO:0016491">
    <property type="term" value="F:oxidoreductase activity"/>
    <property type="evidence" value="ECO:0007669"/>
    <property type="project" value="InterPro"/>
</dbReference>
<dbReference type="RefSeq" id="WP_203848728.1">
    <property type="nucleotide sequence ID" value="NZ_BAAAVW010000016.1"/>
</dbReference>
<keyword evidence="4" id="KW-1015">Disulfide bond</keyword>